<evidence type="ECO:0000313" key="3">
    <source>
        <dbReference type="EMBL" id="GFD33924.1"/>
    </source>
</evidence>
<proteinExistence type="predicted"/>
<comment type="caution">
    <text evidence="3">The sequence shown here is derived from an EMBL/GenBank/DDBJ whole genome shotgun (WGS) entry which is preliminary data.</text>
</comment>
<evidence type="ECO:0000256" key="2">
    <source>
        <dbReference type="SAM" id="MobiDB-lite"/>
    </source>
</evidence>
<name>A0A699VQ32_TANCI</name>
<feature type="region of interest" description="Disordered" evidence="2">
    <location>
        <begin position="1"/>
        <end position="21"/>
    </location>
</feature>
<sequence length="84" mass="9487">DKGKGVLEDTEPTKKMTKSDLDAAQIAKDAEVARLVYEEELEELEREKEKIQREEEAFKAAIAEMYNEVQVGIEADALFAAKLQ</sequence>
<accession>A0A699VQ32</accession>
<dbReference type="AlphaFoldDB" id="A0A699VQ32"/>
<organism evidence="3">
    <name type="scientific">Tanacetum cinerariifolium</name>
    <name type="common">Dalmatian daisy</name>
    <name type="synonym">Chrysanthemum cinerariifolium</name>
    <dbReference type="NCBI Taxonomy" id="118510"/>
    <lineage>
        <taxon>Eukaryota</taxon>
        <taxon>Viridiplantae</taxon>
        <taxon>Streptophyta</taxon>
        <taxon>Embryophyta</taxon>
        <taxon>Tracheophyta</taxon>
        <taxon>Spermatophyta</taxon>
        <taxon>Magnoliopsida</taxon>
        <taxon>eudicotyledons</taxon>
        <taxon>Gunneridae</taxon>
        <taxon>Pentapetalae</taxon>
        <taxon>asterids</taxon>
        <taxon>campanulids</taxon>
        <taxon>Asterales</taxon>
        <taxon>Asteraceae</taxon>
        <taxon>Asteroideae</taxon>
        <taxon>Anthemideae</taxon>
        <taxon>Anthemidinae</taxon>
        <taxon>Tanacetum</taxon>
    </lineage>
</organism>
<feature type="coiled-coil region" evidence="1">
    <location>
        <begin position="27"/>
        <end position="68"/>
    </location>
</feature>
<gene>
    <name evidence="3" type="ORF">Tci_905893</name>
</gene>
<evidence type="ECO:0000256" key="1">
    <source>
        <dbReference type="SAM" id="Coils"/>
    </source>
</evidence>
<reference evidence="3" key="1">
    <citation type="journal article" date="2019" name="Sci. Rep.">
        <title>Draft genome of Tanacetum cinerariifolium, the natural source of mosquito coil.</title>
        <authorList>
            <person name="Yamashiro T."/>
            <person name="Shiraishi A."/>
            <person name="Satake H."/>
            <person name="Nakayama K."/>
        </authorList>
    </citation>
    <scope>NUCLEOTIDE SEQUENCE</scope>
</reference>
<feature type="non-terminal residue" evidence="3">
    <location>
        <position position="1"/>
    </location>
</feature>
<dbReference type="EMBL" id="BKCJ011440735">
    <property type="protein sequence ID" value="GFD33924.1"/>
    <property type="molecule type" value="Genomic_DNA"/>
</dbReference>
<keyword evidence="1" id="KW-0175">Coiled coil</keyword>
<protein>
    <submittedName>
        <fullName evidence="3">Uncharacterized protein</fullName>
    </submittedName>
</protein>